<feature type="compositionally biased region" description="Basic and acidic residues" evidence="1">
    <location>
        <begin position="113"/>
        <end position="129"/>
    </location>
</feature>
<comment type="caution">
    <text evidence="2">The sequence shown here is derived from an EMBL/GenBank/DDBJ whole genome shotgun (WGS) entry which is preliminary data.</text>
</comment>
<keyword evidence="3" id="KW-1185">Reference proteome</keyword>
<evidence type="ECO:0000313" key="2">
    <source>
        <dbReference type="EMBL" id="KAK0752411.1"/>
    </source>
</evidence>
<feature type="region of interest" description="Disordered" evidence="1">
    <location>
        <begin position="36"/>
        <end position="501"/>
    </location>
</feature>
<accession>A0AA40F7C5</accession>
<feature type="compositionally biased region" description="Basic and acidic residues" evidence="1">
    <location>
        <begin position="57"/>
        <end position="70"/>
    </location>
</feature>
<reference evidence="2" key="1">
    <citation type="submission" date="2023-06" db="EMBL/GenBank/DDBJ databases">
        <title>Genome-scale phylogeny and comparative genomics of the fungal order Sordariales.</title>
        <authorList>
            <consortium name="Lawrence Berkeley National Laboratory"/>
            <person name="Hensen N."/>
            <person name="Bonometti L."/>
            <person name="Westerberg I."/>
            <person name="Brannstrom I.O."/>
            <person name="Guillou S."/>
            <person name="Cros-Aarteil S."/>
            <person name="Calhoun S."/>
            <person name="Haridas S."/>
            <person name="Kuo A."/>
            <person name="Mondo S."/>
            <person name="Pangilinan J."/>
            <person name="Riley R."/>
            <person name="LaButti K."/>
            <person name="Andreopoulos B."/>
            <person name="Lipzen A."/>
            <person name="Chen C."/>
            <person name="Yanf M."/>
            <person name="Daum C."/>
            <person name="Ng V."/>
            <person name="Clum A."/>
            <person name="Steindorff A."/>
            <person name="Ohm R."/>
            <person name="Martin F."/>
            <person name="Silar P."/>
            <person name="Natvig D."/>
            <person name="Lalanne C."/>
            <person name="Gautier V."/>
            <person name="Ament-velasquez S.L."/>
            <person name="Kruys A."/>
            <person name="Hutchinson M.I."/>
            <person name="Powell A.J."/>
            <person name="Barry K."/>
            <person name="Miller A.N."/>
            <person name="Grigoriev I.V."/>
            <person name="Debuchy R."/>
            <person name="Gladieux P."/>
            <person name="Thoren M.H."/>
            <person name="Johannesson H."/>
        </authorList>
    </citation>
    <scope>NUCLEOTIDE SEQUENCE</scope>
    <source>
        <strain evidence="2">SMH3187-1</strain>
    </source>
</reference>
<feature type="compositionally biased region" description="Basic and acidic residues" evidence="1">
    <location>
        <begin position="210"/>
        <end position="243"/>
    </location>
</feature>
<feature type="compositionally biased region" description="Polar residues" evidence="1">
    <location>
        <begin position="173"/>
        <end position="185"/>
    </location>
</feature>
<dbReference type="EMBL" id="JAUKUD010000002">
    <property type="protein sequence ID" value="KAK0752411.1"/>
    <property type="molecule type" value="Genomic_DNA"/>
</dbReference>
<feature type="compositionally biased region" description="Basic residues" evidence="1">
    <location>
        <begin position="136"/>
        <end position="147"/>
    </location>
</feature>
<feature type="compositionally biased region" description="Basic and acidic residues" evidence="1">
    <location>
        <begin position="351"/>
        <end position="363"/>
    </location>
</feature>
<name>A0AA40F7C5_9PEZI</name>
<protein>
    <submittedName>
        <fullName evidence="2">Uncharacterized protein</fullName>
    </submittedName>
</protein>
<feature type="compositionally biased region" description="Low complexity" evidence="1">
    <location>
        <begin position="452"/>
        <end position="467"/>
    </location>
</feature>
<feature type="compositionally biased region" description="Basic and acidic residues" evidence="1">
    <location>
        <begin position="255"/>
        <end position="300"/>
    </location>
</feature>
<organism evidence="2 3">
    <name type="scientific">Schizothecium vesticola</name>
    <dbReference type="NCBI Taxonomy" id="314040"/>
    <lineage>
        <taxon>Eukaryota</taxon>
        <taxon>Fungi</taxon>
        <taxon>Dikarya</taxon>
        <taxon>Ascomycota</taxon>
        <taxon>Pezizomycotina</taxon>
        <taxon>Sordariomycetes</taxon>
        <taxon>Sordariomycetidae</taxon>
        <taxon>Sordariales</taxon>
        <taxon>Schizotheciaceae</taxon>
        <taxon>Schizothecium</taxon>
    </lineage>
</organism>
<dbReference type="AlphaFoldDB" id="A0AA40F7C5"/>
<dbReference type="Proteomes" id="UP001172155">
    <property type="component" value="Unassembled WGS sequence"/>
</dbReference>
<sequence>MSRARSIRRQRKNTIKQAEEMVAAAVVIYATAEVLSPPASPTFSSPSAGVFGPSEVLSERGGKGKEKDVETPVLLRQDYFVPGQYEGRGRTKSRDTGAVQEGGLLSSVADLSVDDKGNTRETRTDEDKGVSISPRRSSHHSSRHRVHRERDSRDGSKESFRHSQHRRLESHTSIKSATESATRPRTPTRRDSAISENTGSGSPRTRRRRTPEEQEAHDKRKEERRRRELEKAKEEAAEAESKTRSPPKPSSSSSTRDRSEADKRDRSEHSRRDRPEQERRDLPEQEKRDRAEPERPESNHHRTSRRHSRGSADPSKPRTPTEAATPSPRKKFFDIKHSKSSVDPNFSIKDLAPKEPSLKDLSVKHPPNASRTTTELKRSSTSRSSTKLRKSEDRIRGSEDRIRGSEDRVSRSHRSRDEGGSKGKETRDSLAGDAKARETRETMASTARTKDSVTSMGASGSSTSGEGDAAHRAKRQERRKEREEKKEKPSIRAAIKRFFTN</sequence>
<feature type="compositionally biased region" description="Basic and acidic residues" evidence="1">
    <location>
        <begin position="389"/>
        <end position="441"/>
    </location>
</feature>
<proteinExistence type="predicted"/>
<evidence type="ECO:0000256" key="1">
    <source>
        <dbReference type="SAM" id="MobiDB-lite"/>
    </source>
</evidence>
<gene>
    <name evidence="2" type="ORF">B0T18DRAFT_90447</name>
</gene>
<evidence type="ECO:0000313" key="3">
    <source>
        <dbReference type="Proteomes" id="UP001172155"/>
    </source>
</evidence>
<feature type="compositionally biased region" description="Basic and acidic residues" evidence="1">
    <location>
        <begin position="478"/>
        <end position="490"/>
    </location>
</feature>
<feature type="compositionally biased region" description="Basic and acidic residues" evidence="1">
    <location>
        <begin position="148"/>
        <end position="172"/>
    </location>
</feature>